<dbReference type="Proteomes" id="UP001141552">
    <property type="component" value="Unassembled WGS sequence"/>
</dbReference>
<reference evidence="2" key="2">
    <citation type="journal article" date="2023" name="Plants (Basel)">
        <title>Annotation of the Turnera subulata (Passifloraceae) Draft Genome Reveals the S-Locus Evolved after the Divergence of Turneroideae from Passifloroideae in a Stepwise Manner.</title>
        <authorList>
            <person name="Henning P.M."/>
            <person name="Roalson E.H."/>
            <person name="Mir W."/>
            <person name="McCubbin A.G."/>
            <person name="Shore J.S."/>
        </authorList>
    </citation>
    <scope>NUCLEOTIDE SEQUENCE</scope>
    <source>
        <strain evidence="2">F60SS</strain>
    </source>
</reference>
<reference evidence="2" key="1">
    <citation type="submission" date="2022-02" db="EMBL/GenBank/DDBJ databases">
        <authorList>
            <person name="Henning P.M."/>
            <person name="McCubbin A.G."/>
            <person name="Shore J.S."/>
        </authorList>
    </citation>
    <scope>NUCLEOTIDE SEQUENCE</scope>
    <source>
        <strain evidence="2">F60SS</strain>
        <tissue evidence="2">Leaves</tissue>
    </source>
</reference>
<proteinExistence type="predicted"/>
<evidence type="ECO:0000313" key="3">
    <source>
        <dbReference type="Proteomes" id="UP001141552"/>
    </source>
</evidence>
<dbReference type="EMBL" id="JAKUCV010006207">
    <property type="protein sequence ID" value="KAJ4828325.1"/>
    <property type="molecule type" value="Genomic_DNA"/>
</dbReference>
<organism evidence="2 3">
    <name type="scientific">Turnera subulata</name>
    <dbReference type="NCBI Taxonomy" id="218843"/>
    <lineage>
        <taxon>Eukaryota</taxon>
        <taxon>Viridiplantae</taxon>
        <taxon>Streptophyta</taxon>
        <taxon>Embryophyta</taxon>
        <taxon>Tracheophyta</taxon>
        <taxon>Spermatophyta</taxon>
        <taxon>Magnoliopsida</taxon>
        <taxon>eudicotyledons</taxon>
        <taxon>Gunneridae</taxon>
        <taxon>Pentapetalae</taxon>
        <taxon>rosids</taxon>
        <taxon>fabids</taxon>
        <taxon>Malpighiales</taxon>
        <taxon>Passifloraceae</taxon>
        <taxon>Turnera</taxon>
    </lineage>
</organism>
<keyword evidence="1" id="KW-1133">Transmembrane helix</keyword>
<accession>A0A9Q0FBC2</accession>
<gene>
    <name evidence="2" type="ORF">Tsubulata_012023</name>
</gene>
<keyword evidence="1" id="KW-0812">Transmembrane</keyword>
<evidence type="ECO:0000256" key="1">
    <source>
        <dbReference type="SAM" id="Phobius"/>
    </source>
</evidence>
<evidence type="ECO:0000313" key="2">
    <source>
        <dbReference type="EMBL" id="KAJ4828325.1"/>
    </source>
</evidence>
<dbReference type="AlphaFoldDB" id="A0A9Q0FBC2"/>
<sequence>MLLMAPPEREYCNSGFSAPTSYTIALAPSLQVVGSLLDFTRQYRRLVCSMAVDCRFRASRTGMDDLRCCHAVDDLACM</sequence>
<comment type="caution">
    <text evidence="2">The sequence shown here is derived from an EMBL/GenBank/DDBJ whole genome shotgun (WGS) entry which is preliminary data.</text>
</comment>
<feature type="transmembrane region" description="Helical" evidence="1">
    <location>
        <begin position="20"/>
        <end position="40"/>
    </location>
</feature>
<keyword evidence="1" id="KW-0472">Membrane</keyword>
<name>A0A9Q0FBC2_9ROSI</name>
<keyword evidence="3" id="KW-1185">Reference proteome</keyword>
<protein>
    <submittedName>
        <fullName evidence="2">Uncharacterized protein</fullName>
    </submittedName>
</protein>